<organism evidence="2 3">
    <name type="scientific">Flavivirga jejuensis</name>
    <dbReference type="NCBI Taxonomy" id="870487"/>
    <lineage>
        <taxon>Bacteria</taxon>
        <taxon>Pseudomonadati</taxon>
        <taxon>Bacteroidota</taxon>
        <taxon>Flavobacteriia</taxon>
        <taxon>Flavobacteriales</taxon>
        <taxon>Flavobacteriaceae</taxon>
        <taxon>Flavivirga</taxon>
    </lineage>
</organism>
<feature type="chain" id="PRO_5047217719" description="Tetratricopeptide repeat protein" evidence="1">
    <location>
        <begin position="23"/>
        <end position="530"/>
    </location>
</feature>
<keyword evidence="3" id="KW-1185">Reference proteome</keyword>
<reference evidence="2" key="1">
    <citation type="submission" date="2023-07" db="EMBL/GenBank/DDBJ databases">
        <title>Two novel species in the genus Flavivirga.</title>
        <authorList>
            <person name="Kwon K."/>
        </authorList>
    </citation>
    <scope>NUCLEOTIDE SEQUENCE</scope>
    <source>
        <strain evidence="2">KACC 14158</strain>
    </source>
</reference>
<keyword evidence="1" id="KW-0732">Signal</keyword>
<gene>
    <name evidence="2" type="ORF">Q4Q40_02070</name>
</gene>
<evidence type="ECO:0000313" key="2">
    <source>
        <dbReference type="EMBL" id="MDO5972958.1"/>
    </source>
</evidence>
<dbReference type="EMBL" id="JAUOEL010000001">
    <property type="protein sequence ID" value="MDO5972958.1"/>
    <property type="molecule type" value="Genomic_DNA"/>
</dbReference>
<comment type="caution">
    <text evidence="2">The sequence shown here is derived from an EMBL/GenBank/DDBJ whole genome shotgun (WGS) entry which is preliminary data.</text>
</comment>
<evidence type="ECO:0000313" key="3">
    <source>
        <dbReference type="Proteomes" id="UP001176806"/>
    </source>
</evidence>
<name>A0ABT8WII6_9FLAO</name>
<dbReference type="Proteomes" id="UP001176806">
    <property type="component" value="Unassembled WGS sequence"/>
</dbReference>
<proteinExistence type="predicted"/>
<accession>A0ABT8WII6</accession>
<evidence type="ECO:0000256" key="1">
    <source>
        <dbReference type="SAM" id="SignalP"/>
    </source>
</evidence>
<protein>
    <recommendedName>
        <fullName evidence="4">Tetratricopeptide repeat protein</fullName>
    </recommendedName>
</protein>
<sequence>MNKTTTLVFALLIYAISFSQNANLDREYVSVSYIKLPSKPILDNSKRTYSSNIRAISLSGFSRVKSNGTLDINYNFNGTQIGEVDIRKTKHEKKDKDGKVTSTSYTYKVHIPYTSSASLSISNAVVIENNYNRDFSENDHYESNSFSTYKAAQNHYNNNRYNIRNKYTSKHKKSILNIINSNLNTTYGYVPANYNTVVFWILGNKKHPEYQKHMENYGIMKAAFAKMKYDQPVSGLKTELEPVIDYFNSLIPKYVGTKKKMAKMRYASYYNIAKMYYYLDMPEKAKEYAEKLIENDYDKSHGKHFIRISDELLKKFEINETNTRHFEVITEDLTNIEEAPEAEEASGSNTKLELVKAYLISKVGDTILVDIETKDVKKIAYEIRTVQYADNGTPVGTKVENAKDFNEVLFVDGTHYKNVMFKESGVKNGNNNAVSAQMLLSGAAEKLCKVLFESDKINLYHFNNEEPVIFTPGSEKGKSTLSTGYVFGFKKNLVKLAKGCPALIEKAENKTFKNTPEDLMTFCKELASCK</sequence>
<dbReference type="RefSeq" id="WP_303300015.1">
    <property type="nucleotide sequence ID" value="NZ_BAABDA010000042.1"/>
</dbReference>
<feature type="signal peptide" evidence="1">
    <location>
        <begin position="1"/>
        <end position="22"/>
    </location>
</feature>
<evidence type="ECO:0008006" key="4">
    <source>
        <dbReference type="Google" id="ProtNLM"/>
    </source>
</evidence>